<dbReference type="Proteomes" id="UP000274756">
    <property type="component" value="Unassembled WGS sequence"/>
</dbReference>
<reference evidence="4" key="1">
    <citation type="submission" date="2017-02" db="UniProtKB">
        <authorList>
            <consortium name="WormBaseParasite"/>
        </authorList>
    </citation>
    <scope>IDENTIFICATION</scope>
</reference>
<evidence type="ECO:0000313" key="4">
    <source>
        <dbReference type="WBParaSite" id="DME_0000317201-mRNA-1"/>
    </source>
</evidence>
<dbReference type="EMBL" id="UYYG01001159">
    <property type="protein sequence ID" value="VDN57358.1"/>
    <property type="molecule type" value="Genomic_DNA"/>
</dbReference>
<evidence type="ECO:0000313" key="2">
    <source>
        <dbReference type="Proteomes" id="UP000038040"/>
    </source>
</evidence>
<evidence type="ECO:0000313" key="1">
    <source>
        <dbReference type="EMBL" id="VDN57358.1"/>
    </source>
</evidence>
<protein>
    <submittedName>
        <fullName evidence="4">Phlebovirus_G2 domain-containing protein</fullName>
    </submittedName>
</protein>
<name>A0A0N4U826_DRAME</name>
<dbReference type="WBParaSite" id="DME_0000317201-mRNA-1">
    <property type="protein sequence ID" value="DME_0000317201-mRNA-1"/>
    <property type="gene ID" value="DME_0000317201"/>
</dbReference>
<gene>
    <name evidence="1" type="ORF">DME_LOCUS7331</name>
</gene>
<dbReference type="AlphaFoldDB" id="A0A0N4U826"/>
<proteinExistence type="predicted"/>
<organism evidence="2 4">
    <name type="scientific">Dracunculus medinensis</name>
    <name type="common">Guinea worm</name>
    <dbReference type="NCBI Taxonomy" id="318479"/>
    <lineage>
        <taxon>Eukaryota</taxon>
        <taxon>Metazoa</taxon>
        <taxon>Ecdysozoa</taxon>
        <taxon>Nematoda</taxon>
        <taxon>Chromadorea</taxon>
        <taxon>Rhabditida</taxon>
        <taxon>Spirurina</taxon>
        <taxon>Dracunculoidea</taxon>
        <taxon>Dracunculidae</taxon>
        <taxon>Dracunculus</taxon>
    </lineage>
</organism>
<accession>A0A0N4U826</accession>
<sequence length="103" mass="11926">MSITTIYVSCQLHWCCEISCPSRIFDAFVCPVDLFELTTVHESSVWTATISTRKLQPQQQYQVNWYIQFWQLKSDVKQQIAHDEDHKASTAALTITINSDNQD</sequence>
<dbReference type="Proteomes" id="UP000038040">
    <property type="component" value="Unplaced"/>
</dbReference>
<reference evidence="1 3" key="2">
    <citation type="submission" date="2018-11" db="EMBL/GenBank/DDBJ databases">
        <authorList>
            <consortium name="Pathogen Informatics"/>
        </authorList>
    </citation>
    <scope>NUCLEOTIDE SEQUENCE [LARGE SCALE GENOMIC DNA]</scope>
</reference>
<keyword evidence="3" id="KW-1185">Reference proteome</keyword>
<evidence type="ECO:0000313" key="3">
    <source>
        <dbReference type="Proteomes" id="UP000274756"/>
    </source>
</evidence>